<evidence type="ECO:0000313" key="3">
    <source>
        <dbReference type="Proteomes" id="UP000700596"/>
    </source>
</evidence>
<organism evidence="2 3">
    <name type="scientific">Dendryphion nanum</name>
    <dbReference type="NCBI Taxonomy" id="256645"/>
    <lineage>
        <taxon>Eukaryota</taxon>
        <taxon>Fungi</taxon>
        <taxon>Dikarya</taxon>
        <taxon>Ascomycota</taxon>
        <taxon>Pezizomycotina</taxon>
        <taxon>Dothideomycetes</taxon>
        <taxon>Pleosporomycetidae</taxon>
        <taxon>Pleosporales</taxon>
        <taxon>Torulaceae</taxon>
        <taxon>Dendryphion</taxon>
    </lineage>
</organism>
<proteinExistence type="predicted"/>
<dbReference type="AlphaFoldDB" id="A0A9P9IQ06"/>
<reference evidence="2" key="1">
    <citation type="journal article" date="2021" name="Nat. Commun.">
        <title>Genetic determinants of endophytism in the Arabidopsis root mycobiome.</title>
        <authorList>
            <person name="Mesny F."/>
            <person name="Miyauchi S."/>
            <person name="Thiergart T."/>
            <person name="Pickel B."/>
            <person name="Atanasova L."/>
            <person name="Karlsson M."/>
            <person name="Huettel B."/>
            <person name="Barry K.W."/>
            <person name="Haridas S."/>
            <person name="Chen C."/>
            <person name="Bauer D."/>
            <person name="Andreopoulos W."/>
            <person name="Pangilinan J."/>
            <person name="LaButti K."/>
            <person name="Riley R."/>
            <person name="Lipzen A."/>
            <person name="Clum A."/>
            <person name="Drula E."/>
            <person name="Henrissat B."/>
            <person name="Kohler A."/>
            <person name="Grigoriev I.V."/>
            <person name="Martin F.M."/>
            <person name="Hacquard S."/>
        </authorList>
    </citation>
    <scope>NUCLEOTIDE SEQUENCE</scope>
    <source>
        <strain evidence="2">MPI-CAGE-CH-0243</strain>
    </source>
</reference>
<protein>
    <submittedName>
        <fullName evidence="2">Uncharacterized protein</fullName>
    </submittedName>
</protein>
<feature type="signal peptide" evidence="1">
    <location>
        <begin position="1"/>
        <end position="16"/>
    </location>
</feature>
<comment type="caution">
    <text evidence="2">The sequence shown here is derived from an EMBL/GenBank/DDBJ whole genome shotgun (WGS) entry which is preliminary data.</text>
</comment>
<dbReference type="Proteomes" id="UP000700596">
    <property type="component" value="Unassembled WGS sequence"/>
</dbReference>
<keyword evidence="1" id="KW-0732">Signal</keyword>
<sequence length="183" mass="19269">MHHLLPFFLLLAPILSSPLPTDPISTILGSKNTLYLVTCSTRNTPTPNCPIPILCPSSTLQKRQQVRTFTALSYYTNGPISSPSSQMPSSFTIITDPAESWEGRQRSAKIGLGDGAKKASFKANIARDAGELAKGGLAGEASVDEEGFVCFKDGETEVGGGGGRGGAAEVQCIADYWCGSIDV</sequence>
<gene>
    <name evidence="2" type="ORF">B0J11DRAFT_566774</name>
</gene>
<name>A0A9P9IQ06_9PLEO</name>
<evidence type="ECO:0000313" key="2">
    <source>
        <dbReference type="EMBL" id="KAH7130818.1"/>
    </source>
</evidence>
<evidence type="ECO:0000256" key="1">
    <source>
        <dbReference type="SAM" id="SignalP"/>
    </source>
</evidence>
<feature type="chain" id="PRO_5040311140" evidence="1">
    <location>
        <begin position="17"/>
        <end position="183"/>
    </location>
</feature>
<keyword evidence="3" id="KW-1185">Reference proteome</keyword>
<dbReference type="EMBL" id="JAGMWT010000004">
    <property type="protein sequence ID" value="KAH7130818.1"/>
    <property type="molecule type" value="Genomic_DNA"/>
</dbReference>
<accession>A0A9P9IQ06</accession>